<keyword evidence="3" id="KW-0862">Zinc</keyword>
<evidence type="ECO:0000256" key="5">
    <source>
        <dbReference type="SAM" id="Coils"/>
    </source>
</evidence>
<keyword evidence="2 4" id="KW-0863">Zinc-finger</keyword>
<keyword evidence="5" id="KW-0175">Coiled coil</keyword>
<feature type="compositionally biased region" description="Polar residues" evidence="6">
    <location>
        <begin position="388"/>
        <end position="404"/>
    </location>
</feature>
<organism evidence="8 9">
    <name type="scientific">Meripilus lineatus</name>
    <dbReference type="NCBI Taxonomy" id="2056292"/>
    <lineage>
        <taxon>Eukaryota</taxon>
        <taxon>Fungi</taxon>
        <taxon>Dikarya</taxon>
        <taxon>Basidiomycota</taxon>
        <taxon>Agaricomycotina</taxon>
        <taxon>Agaricomycetes</taxon>
        <taxon>Polyporales</taxon>
        <taxon>Meripilaceae</taxon>
        <taxon>Meripilus</taxon>
    </lineage>
</organism>
<protein>
    <recommendedName>
        <fullName evidence="7">GRF-type domain-containing protein</fullName>
    </recommendedName>
</protein>
<evidence type="ECO:0000256" key="1">
    <source>
        <dbReference type="ARBA" id="ARBA00022723"/>
    </source>
</evidence>
<feature type="domain" description="GRF-type" evidence="7">
    <location>
        <begin position="27"/>
        <end position="67"/>
    </location>
</feature>
<dbReference type="Proteomes" id="UP001212997">
    <property type="component" value="Unassembled WGS sequence"/>
</dbReference>
<feature type="compositionally biased region" description="Basic and acidic residues" evidence="6">
    <location>
        <begin position="209"/>
        <end position="220"/>
    </location>
</feature>
<feature type="compositionally biased region" description="Polar residues" evidence="6">
    <location>
        <begin position="329"/>
        <end position="348"/>
    </location>
</feature>
<evidence type="ECO:0000259" key="7">
    <source>
        <dbReference type="PROSITE" id="PS51999"/>
    </source>
</evidence>
<feature type="region of interest" description="Disordered" evidence="6">
    <location>
        <begin position="71"/>
        <end position="406"/>
    </location>
</feature>
<feature type="compositionally biased region" description="Polar residues" evidence="6">
    <location>
        <begin position="355"/>
        <end position="364"/>
    </location>
</feature>
<feature type="compositionally biased region" description="Basic and acidic residues" evidence="6">
    <location>
        <begin position="376"/>
        <end position="385"/>
    </location>
</feature>
<dbReference type="GO" id="GO:0008270">
    <property type="term" value="F:zinc ion binding"/>
    <property type="evidence" value="ECO:0007669"/>
    <property type="project" value="UniProtKB-KW"/>
</dbReference>
<reference evidence="8" key="1">
    <citation type="submission" date="2022-07" db="EMBL/GenBank/DDBJ databases">
        <title>Genome Sequence of Physisporinus lineatus.</title>
        <authorList>
            <person name="Buettner E."/>
        </authorList>
    </citation>
    <scope>NUCLEOTIDE SEQUENCE</scope>
    <source>
        <strain evidence="8">VT162</strain>
    </source>
</reference>
<sequence length="517" mass="56518">MSALQTRSRRTITTKVSPRDDDGIVRCYIHNHPAASFTSNTEKNPNRKFWKCSYPELCNFWEWDDCIPSEPRPTSRGPGLNSPPNSQEQTPAGQRSVNSSRTYQAQRMTNTDASPPISPSKRERGLSPPRGESSSRSAPVQKRSASSDVQSSRLSDTSHARGQLSPADKEKRNRSIAQALQTGLAPVDDEIDTFESQGSFSRGASSHFARRDTSHSRDMAEAIPDDIQTSQEYDAGSTMEVEIITGKSRGSQANFDDSDAEQEAFWSSPSRKPKSPIASHHPQSTSLARSSRHSAAIPENSSSHSAQFAPVHRAPTTPRHNAHAHDGNHNSLGTDSKSLLTPPNSSQADHGRVAYSTTASTSFRHPNEVPDTPTRTTKDKGKGRELPMSTTPAVGASTSNNSSWLRVPSTDLENPFPMGVPTTPTKNKNGITSVPVTPATPGALTAEAIEESLQNTQNQVLQYIHRLERKFNASQQSLQRRNEKIKELQEENARLVAKARSLETVVESLVAQGRESS</sequence>
<dbReference type="PROSITE" id="PS51999">
    <property type="entry name" value="ZF_GRF"/>
    <property type="match status" value="1"/>
</dbReference>
<keyword evidence="9" id="KW-1185">Reference proteome</keyword>
<dbReference type="AlphaFoldDB" id="A0AAD5Y748"/>
<proteinExistence type="predicted"/>
<feature type="compositionally biased region" description="Polar residues" evidence="6">
    <location>
        <begin position="132"/>
        <end position="157"/>
    </location>
</feature>
<evidence type="ECO:0000313" key="8">
    <source>
        <dbReference type="EMBL" id="KAJ3473506.1"/>
    </source>
</evidence>
<evidence type="ECO:0000256" key="2">
    <source>
        <dbReference type="ARBA" id="ARBA00022771"/>
    </source>
</evidence>
<feature type="compositionally biased region" description="Polar residues" evidence="6">
    <location>
        <begin position="194"/>
        <end position="204"/>
    </location>
</feature>
<comment type="caution">
    <text evidence="8">The sequence shown here is derived from an EMBL/GenBank/DDBJ whole genome shotgun (WGS) entry which is preliminary data.</text>
</comment>
<evidence type="ECO:0000256" key="3">
    <source>
        <dbReference type="ARBA" id="ARBA00022833"/>
    </source>
</evidence>
<feature type="compositionally biased region" description="Polar residues" evidence="6">
    <location>
        <begin position="82"/>
        <end position="113"/>
    </location>
</feature>
<evidence type="ECO:0000313" key="9">
    <source>
        <dbReference type="Proteomes" id="UP001212997"/>
    </source>
</evidence>
<name>A0AAD5Y748_9APHY</name>
<keyword evidence="1" id="KW-0479">Metal-binding</keyword>
<accession>A0AAD5Y748</accession>
<feature type="coiled-coil region" evidence="5">
    <location>
        <begin position="446"/>
        <end position="505"/>
    </location>
</feature>
<gene>
    <name evidence="8" type="ORF">NLI96_g12971</name>
</gene>
<dbReference type="EMBL" id="JANAWD010001367">
    <property type="protein sequence ID" value="KAJ3473506.1"/>
    <property type="molecule type" value="Genomic_DNA"/>
</dbReference>
<dbReference type="InterPro" id="IPR010666">
    <property type="entry name" value="Znf_GRF"/>
</dbReference>
<evidence type="ECO:0000256" key="6">
    <source>
        <dbReference type="SAM" id="MobiDB-lite"/>
    </source>
</evidence>
<evidence type="ECO:0000256" key="4">
    <source>
        <dbReference type="PROSITE-ProRule" id="PRU01343"/>
    </source>
</evidence>